<evidence type="ECO:0000256" key="4">
    <source>
        <dbReference type="ARBA" id="ARBA00022989"/>
    </source>
</evidence>
<evidence type="ECO:0000256" key="1">
    <source>
        <dbReference type="ARBA" id="ARBA00004651"/>
    </source>
</evidence>
<reference evidence="8 9" key="1">
    <citation type="submission" date="2016-10" db="EMBL/GenBank/DDBJ databases">
        <title>Draft genome sequences of four alkaliphilic bacteria belonging to the Anaerobacillus genus.</title>
        <authorList>
            <person name="Bassil N.M."/>
            <person name="Lloyd J.R."/>
        </authorList>
    </citation>
    <scope>NUCLEOTIDE SEQUENCE [LARGE SCALE GENOMIC DNA]</scope>
    <source>
        <strain evidence="8 9">DSM 22531</strain>
    </source>
</reference>
<keyword evidence="9" id="KW-1185">Reference proteome</keyword>
<dbReference type="STRING" id="472963.BKP45_01775"/>
<gene>
    <name evidence="8" type="ORF">BKP45_01775</name>
</gene>
<feature type="transmembrane region" description="Helical" evidence="6">
    <location>
        <begin position="648"/>
        <end position="670"/>
    </location>
</feature>
<evidence type="ECO:0000256" key="5">
    <source>
        <dbReference type="ARBA" id="ARBA00023136"/>
    </source>
</evidence>
<evidence type="ECO:0000313" key="8">
    <source>
        <dbReference type="EMBL" id="OIJ21521.1"/>
    </source>
</evidence>
<feature type="transmembrane region" description="Helical" evidence="6">
    <location>
        <begin position="347"/>
        <end position="368"/>
    </location>
</feature>
<keyword evidence="5 6" id="KW-0472">Membrane</keyword>
<dbReference type="EMBL" id="MLQS01000001">
    <property type="protein sequence ID" value="OIJ21521.1"/>
    <property type="molecule type" value="Genomic_DNA"/>
</dbReference>
<feature type="transmembrane region" description="Helical" evidence="6">
    <location>
        <begin position="301"/>
        <end position="327"/>
    </location>
</feature>
<dbReference type="OrthoDB" id="9766372at2"/>
<keyword evidence="2" id="KW-1003">Cell membrane</keyword>
<feature type="transmembrane region" description="Helical" evidence="6">
    <location>
        <begin position="424"/>
        <end position="446"/>
    </location>
</feature>
<dbReference type="PANTHER" id="PTHR30287:SF2">
    <property type="entry name" value="BLL1001 PROTEIN"/>
    <property type="match status" value="1"/>
</dbReference>
<protein>
    <submittedName>
        <fullName evidence="8">ABC transporter permease</fullName>
    </submittedName>
</protein>
<comment type="subcellular location">
    <subcellularLocation>
        <location evidence="1">Cell membrane</location>
        <topology evidence="1">Multi-pass membrane protein</topology>
    </subcellularLocation>
</comment>
<proteinExistence type="predicted"/>
<accession>A0A1S2M9Y9</accession>
<feature type="transmembrane region" description="Helical" evidence="6">
    <location>
        <begin position="20"/>
        <end position="42"/>
    </location>
</feature>
<dbReference type="Proteomes" id="UP000180057">
    <property type="component" value="Unassembled WGS sequence"/>
</dbReference>
<evidence type="ECO:0000256" key="6">
    <source>
        <dbReference type="SAM" id="Phobius"/>
    </source>
</evidence>
<feature type="transmembrane region" description="Helical" evidence="6">
    <location>
        <begin position="254"/>
        <end position="280"/>
    </location>
</feature>
<organism evidence="8 9">
    <name type="scientific">Anaerobacillus alkalidiazotrophicus</name>
    <dbReference type="NCBI Taxonomy" id="472963"/>
    <lineage>
        <taxon>Bacteria</taxon>
        <taxon>Bacillati</taxon>
        <taxon>Bacillota</taxon>
        <taxon>Bacilli</taxon>
        <taxon>Bacillales</taxon>
        <taxon>Bacillaceae</taxon>
        <taxon>Anaerobacillus</taxon>
    </lineage>
</organism>
<dbReference type="InterPro" id="IPR003838">
    <property type="entry name" value="ABC3_permease_C"/>
</dbReference>
<evidence type="ECO:0000313" key="9">
    <source>
        <dbReference type="Proteomes" id="UP000180057"/>
    </source>
</evidence>
<feature type="domain" description="ABC3 transporter permease C-terminal" evidence="7">
    <location>
        <begin position="654"/>
        <end position="768"/>
    </location>
</feature>
<evidence type="ECO:0000256" key="3">
    <source>
        <dbReference type="ARBA" id="ARBA00022692"/>
    </source>
</evidence>
<keyword evidence="3 6" id="KW-0812">Transmembrane</keyword>
<evidence type="ECO:0000256" key="2">
    <source>
        <dbReference type="ARBA" id="ARBA00022475"/>
    </source>
</evidence>
<comment type="caution">
    <text evidence="8">The sequence shown here is derived from an EMBL/GenBank/DDBJ whole genome shotgun (WGS) entry which is preliminary data.</text>
</comment>
<sequence length="781" mass="87591">MLLKILRKDFQRKKSITITLFIFIMLSAFLVSSGAGMIIKLIDSIENLFSESNAPHFVQMHSGEIEQTEIDSWSSRNSLVRNQQTVEMVNIDGANVLLGNNEQQETNSVMDISFVKQNEVFDFLLDLENQIIQVSSGEIGVPIYYMQRDNLGIGDKVRISNGAFDKEFTIGYFVRDALMNPSIVHSKRFLVNEVDYETLKNTLGEMEYLIEFQLTAMSKLSEFSHTYQSSSLPNRGPTVDYHTFKILNALTDGIVAAVIILVSFLLIIIASLCLRLTILATVEEDYREIGVMKAIGIELNYIIRIYLVKYIAIAAIACITGYLVSLFISPLFTKNIMLYAGTASENILQYVIPFISIILIFLIVITFCRLTFRRFNKITAVEALRSGSIGETKISKGFLSLTKSKYLEVNSFLGLKDIFGRLKIFGLLFFVFVVCSIIIIVPVNFLNTIQSPSFITYMGIGQSDIRIDLQQSEDIVQRFKNVITYIEDDEDVEQFSPLITSRFKVINSDGIYENISVETGDLSVFPLEYLEGQAPTRENEIALSYLNGNELDKSVGDTLRLITDNHGNEEEMLVSGIYQDITNGGRTAKALLPENHENVLWYVVSLDVKPHISIAEKIDEYTKAFHPTKVTHLQGYLVQTLGNTIDQLVLLTIISTVIAIFVSILITSLFMRMLVAKDSSEIAIMRSLGFSSKDIQVQYVARVLLVMVIGIILGTIFSNTIGQSIVSVLWSFMGASQIEFIINPIHAYVLCPIMLMTSVIVTTIISTSSIEKSNISGMNIE</sequence>
<evidence type="ECO:0000259" key="7">
    <source>
        <dbReference type="Pfam" id="PF02687"/>
    </source>
</evidence>
<dbReference type="GO" id="GO:0005886">
    <property type="term" value="C:plasma membrane"/>
    <property type="evidence" value="ECO:0007669"/>
    <property type="project" value="UniProtKB-SubCell"/>
</dbReference>
<keyword evidence="4 6" id="KW-1133">Transmembrane helix</keyword>
<dbReference type="Pfam" id="PF02687">
    <property type="entry name" value="FtsX"/>
    <property type="match status" value="2"/>
</dbReference>
<feature type="domain" description="ABC3 transporter permease C-terminal" evidence="7">
    <location>
        <begin position="261"/>
        <end position="368"/>
    </location>
</feature>
<dbReference type="PANTHER" id="PTHR30287">
    <property type="entry name" value="MEMBRANE COMPONENT OF PREDICTED ABC SUPERFAMILY METABOLITE UPTAKE TRANSPORTER"/>
    <property type="match status" value="1"/>
</dbReference>
<name>A0A1S2M9Y9_9BACI</name>
<feature type="transmembrane region" description="Helical" evidence="6">
    <location>
        <begin position="745"/>
        <end position="765"/>
    </location>
</feature>
<dbReference type="RefSeq" id="WP_071388134.1">
    <property type="nucleotide sequence ID" value="NZ_MLQS01000001.1"/>
</dbReference>
<dbReference type="InterPro" id="IPR038766">
    <property type="entry name" value="Membrane_comp_ABC_pdt"/>
</dbReference>
<feature type="transmembrane region" description="Helical" evidence="6">
    <location>
        <begin position="703"/>
        <end position="733"/>
    </location>
</feature>
<dbReference type="AlphaFoldDB" id="A0A1S2M9Y9"/>